<feature type="region of interest" description="Disordered" evidence="1">
    <location>
        <begin position="1"/>
        <end position="27"/>
    </location>
</feature>
<dbReference type="AlphaFoldDB" id="A0A1A9B1S4"/>
<organism evidence="2 4">
    <name type="scientific">Micromonospora sediminicola</name>
    <dbReference type="NCBI Taxonomy" id="946078"/>
    <lineage>
        <taxon>Bacteria</taxon>
        <taxon>Bacillati</taxon>
        <taxon>Actinomycetota</taxon>
        <taxon>Actinomycetes</taxon>
        <taxon>Micromonosporales</taxon>
        <taxon>Micromonosporaceae</taxon>
        <taxon>Micromonospora</taxon>
    </lineage>
</organism>
<name>A0A1A9B1S4_9ACTN</name>
<evidence type="ECO:0008006" key="5">
    <source>
        <dbReference type="Google" id="ProtNLM"/>
    </source>
</evidence>
<evidence type="ECO:0000256" key="1">
    <source>
        <dbReference type="SAM" id="MobiDB-lite"/>
    </source>
</evidence>
<proteinExistence type="predicted"/>
<sequence length="104" mass="11074">MSIVHDHPGAGSAPPTVTPPTDLLNIGDPWERARAASRMADQLHEARRAALTIRLAAVRELVEGRRIPATVVGRFIGITGGRISQMLAGNRTKTEPARTMGDAA</sequence>
<accession>A0A1A9B1S4</accession>
<reference evidence="4" key="1">
    <citation type="submission" date="2016-06" db="EMBL/GenBank/DDBJ databases">
        <authorList>
            <person name="Varghese N."/>
            <person name="Submissions Spin"/>
        </authorList>
    </citation>
    <scope>NUCLEOTIDE SEQUENCE [LARGE SCALE GENOMIC DNA]</scope>
    <source>
        <strain evidence="4">DSM 45794</strain>
    </source>
</reference>
<evidence type="ECO:0000313" key="3">
    <source>
        <dbReference type="EMBL" id="SBT63089.1"/>
    </source>
</evidence>
<dbReference type="RefSeq" id="WP_141684502.1">
    <property type="nucleotide sequence ID" value="NZ_FLRH01000001.1"/>
</dbReference>
<dbReference type="STRING" id="946078.GA0070622_0008"/>
<reference evidence="2" key="2">
    <citation type="submission" date="2016-06" db="EMBL/GenBank/DDBJ databases">
        <authorList>
            <person name="Kjaerup R.B."/>
            <person name="Dalgaard T.S."/>
            <person name="Juul-Madsen H.R."/>
        </authorList>
    </citation>
    <scope>NUCLEOTIDE SEQUENCE [LARGE SCALE GENOMIC DNA]</scope>
    <source>
        <strain evidence="2">DSM 45794</strain>
    </source>
</reference>
<keyword evidence="4" id="KW-1185">Reference proteome</keyword>
<gene>
    <name evidence="2" type="ORF">GA0070622_0008</name>
    <name evidence="3" type="ORF">GA0070622_0029</name>
</gene>
<evidence type="ECO:0000313" key="4">
    <source>
        <dbReference type="Proteomes" id="UP000199558"/>
    </source>
</evidence>
<dbReference type="EMBL" id="FLRH01000001">
    <property type="protein sequence ID" value="SBT63068.1"/>
    <property type="molecule type" value="Genomic_DNA"/>
</dbReference>
<evidence type="ECO:0000313" key="2">
    <source>
        <dbReference type="EMBL" id="SBT63068.1"/>
    </source>
</evidence>
<dbReference type="EMBL" id="FLRH01000001">
    <property type="protein sequence ID" value="SBT63089.1"/>
    <property type="molecule type" value="Genomic_DNA"/>
</dbReference>
<dbReference type="Proteomes" id="UP000199558">
    <property type="component" value="Unassembled WGS sequence"/>
</dbReference>
<protein>
    <recommendedName>
        <fullName evidence="5">Sigma-70, region 4</fullName>
    </recommendedName>
</protein>